<dbReference type="EMBL" id="PVTL01000009">
    <property type="protein sequence ID" value="PRY65979.1"/>
    <property type="molecule type" value="Genomic_DNA"/>
</dbReference>
<dbReference type="InterPro" id="IPR001509">
    <property type="entry name" value="Epimerase_deHydtase"/>
</dbReference>
<evidence type="ECO:0000256" key="2">
    <source>
        <dbReference type="ARBA" id="ARBA00023002"/>
    </source>
</evidence>
<dbReference type="InterPro" id="IPR036291">
    <property type="entry name" value="NAD(P)-bd_dom_sf"/>
</dbReference>
<organism evidence="5 6">
    <name type="scientific">Glaciihabitans tibetensis</name>
    <dbReference type="NCBI Taxonomy" id="1266600"/>
    <lineage>
        <taxon>Bacteria</taxon>
        <taxon>Bacillati</taxon>
        <taxon>Actinomycetota</taxon>
        <taxon>Actinomycetes</taxon>
        <taxon>Micrococcales</taxon>
        <taxon>Microbacteriaceae</taxon>
        <taxon>Glaciihabitans</taxon>
    </lineage>
</organism>
<dbReference type="Gene3D" id="3.40.50.720">
    <property type="entry name" value="NAD(P)-binding Rossmann-like Domain"/>
    <property type="match status" value="1"/>
</dbReference>
<evidence type="ECO:0000256" key="3">
    <source>
        <dbReference type="ARBA" id="ARBA00023027"/>
    </source>
</evidence>
<gene>
    <name evidence="5" type="ORF">B0I08_109129</name>
</gene>
<dbReference type="PANTHER" id="PTHR43103:SF5">
    <property type="entry name" value="4-EPIMERASE, PUTATIVE (AFU_ORTHOLOGUE AFUA_7G00360)-RELATED"/>
    <property type="match status" value="1"/>
</dbReference>
<dbReference type="GO" id="GO:0016491">
    <property type="term" value="F:oxidoreductase activity"/>
    <property type="evidence" value="ECO:0007669"/>
    <property type="project" value="UniProtKB-KW"/>
</dbReference>
<evidence type="ECO:0000313" key="5">
    <source>
        <dbReference type="EMBL" id="PRY65979.1"/>
    </source>
</evidence>
<evidence type="ECO:0000256" key="1">
    <source>
        <dbReference type="ARBA" id="ARBA00007637"/>
    </source>
</evidence>
<dbReference type="OrthoDB" id="9795501at2"/>
<name>A0A2T0V713_9MICO</name>
<comment type="similarity">
    <text evidence="1">Belongs to the NAD(P)-dependent epimerase/dehydratase family.</text>
</comment>
<evidence type="ECO:0000313" key="6">
    <source>
        <dbReference type="Proteomes" id="UP000237983"/>
    </source>
</evidence>
<keyword evidence="3" id="KW-0520">NAD</keyword>
<dbReference type="Proteomes" id="UP000237983">
    <property type="component" value="Unassembled WGS sequence"/>
</dbReference>
<feature type="domain" description="NAD-dependent epimerase/dehydratase" evidence="4">
    <location>
        <begin position="3"/>
        <end position="173"/>
    </location>
</feature>
<dbReference type="Pfam" id="PF01370">
    <property type="entry name" value="Epimerase"/>
    <property type="match status" value="1"/>
</dbReference>
<evidence type="ECO:0000259" key="4">
    <source>
        <dbReference type="Pfam" id="PF01370"/>
    </source>
</evidence>
<keyword evidence="2" id="KW-0560">Oxidoreductase</keyword>
<dbReference type="RefSeq" id="WP_106214511.1">
    <property type="nucleotide sequence ID" value="NZ_PVTL01000009.1"/>
</dbReference>
<dbReference type="SUPFAM" id="SSF51735">
    <property type="entry name" value="NAD(P)-binding Rossmann-fold domains"/>
    <property type="match status" value="1"/>
</dbReference>
<accession>A0A2T0V713</accession>
<dbReference type="PANTHER" id="PTHR43103">
    <property type="entry name" value="NUCLEOSIDE-DIPHOSPHATE-SUGAR EPIMERASE"/>
    <property type="match status" value="1"/>
</dbReference>
<proteinExistence type="inferred from homology"/>
<dbReference type="AlphaFoldDB" id="A0A2T0V713"/>
<protein>
    <submittedName>
        <fullName evidence="5">Nucleoside-diphosphate-sugar epimerase</fullName>
    </submittedName>
</protein>
<sequence length="283" mass="30878">MKIAVTGGSGKLGRAVVHRLEREGHAVLTLDSVGSRGDSFTRVDLTDYGQTVDALCSVDNRHSGLDAVVHLAAIPAGGLSPDSATFANNMLATFNVFQGSRRAGIKRIVYASSETLLGIPFDTPPPYLPVDEDYPSRPESMYAVVKHLEEELAQKFVRWDPELSITALRFSNVLDVADYRQVPGYQDDPTLRQWNLWGYIDTRDGAQAVQRALAANLPGFDTFIIAAADTLMSQPSASLAATAFPDVEFKHEVAGTDTLLSIAKARRVLGYEPEHSWRDSISL</sequence>
<comment type="caution">
    <text evidence="5">The sequence shown here is derived from an EMBL/GenBank/DDBJ whole genome shotgun (WGS) entry which is preliminary data.</text>
</comment>
<keyword evidence="6" id="KW-1185">Reference proteome</keyword>
<reference evidence="5 6" key="1">
    <citation type="submission" date="2018-03" db="EMBL/GenBank/DDBJ databases">
        <title>Genomic Encyclopedia of Type Strains, Phase III (KMG-III): the genomes of soil and plant-associated and newly described type strains.</title>
        <authorList>
            <person name="Whitman W."/>
        </authorList>
    </citation>
    <scope>NUCLEOTIDE SEQUENCE [LARGE SCALE GENOMIC DNA]</scope>
    <source>
        <strain evidence="5 6">CGMCC 1.12484</strain>
    </source>
</reference>